<protein>
    <submittedName>
        <fullName evidence="1">Uncharacterized protein</fullName>
    </submittedName>
</protein>
<accession>A0A482VMM8</accession>
<reference evidence="1 2" key="1">
    <citation type="submission" date="2017-03" db="EMBL/GenBank/DDBJ databases">
        <title>Genome of the blue death feigning beetle - Asbolus verrucosus.</title>
        <authorList>
            <person name="Rider S.D."/>
        </authorList>
    </citation>
    <scope>NUCLEOTIDE SEQUENCE [LARGE SCALE GENOMIC DNA]</scope>
    <source>
        <strain evidence="1">Butters</strain>
        <tissue evidence="1">Head and leg muscle</tissue>
    </source>
</reference>
<proteinExistence type="predicted"/>
<comment type="caution">
    <text evidence="1">The sequence shown here is derived from an EMBL/GenBank/DDBJ whole genome shotgun (WGS) entry which is preliminary data.</text>
</comment>
<dbReference type="EMBL" id="QDEB01087511">
    <property type="protein sequence ID" value="RZC33608.1"/>
    <property type="molecule type" value="Genomic_DNA"/>
</dbReference>
<name>A0A482VMM8_ASBVE</name>
<sequence length="59" mass="6826">MTSYVPKKNHAVVLLFNQHNNKISDEDNLYKSTIILDFNHSKGVVDTMDKMSMEKEKVV</sequence>
<gene>
    <name evidence="1" type="ORF">BDFB_001827</name>
</gene>
<evidence type="ECO:0000313" key="1">
    <source>
        <dbReference type="EMBL" id="RZC33608.1"/>
    </source>
</evidence>
<dbReference type="Proteomes" id="UP000292052">
    <property type="component" value="Unassembled WGS sequence"/>
</dbReference>
<keyword evidence="2" id="KW-1185">Reference proteome</keyword>
<dbReference type="OrthoDB" id="10038921at2759"/>
<dbReference type="AlphaFoldDB" id="A0A482VMM8"/>
<evidence type="ECO:0000313" key="2">
    <source>
        <dbReference type="Proteomes" id="UP000292052"/>
    </source>
</evidence>
<organism evidence="1 2">
    <name type="scientific">Asbolus verrucosus</name>
    <name type="common">Desert ironclad beetle</name>
    <dbReference type="NCBI Taxonomy" id="1661398"/>
    <lineage>
        <taxon>Eukaryota</taxon>
        <taxon>Metazoa</taxon>
        <taxon>Ecdysozoa</taxon>
        <taxon>Arthropoda</taxon>
        <taxon>Hexapoda</taxon>
        <taxon>Insecta</taxon>
        <taxon>Pterygota</taxon>
        <taxon>Neoptera</taxon>
        <taxon>Endopterygota</taxon>
        <taxon>Coleoptera</taxon>
        <taxon>Polyphaga</taxon>
        <taxon>Cucujiformia</taxon>
        <taxon>Tenebrionidae</taxon>
        <taxon>Pimeliinae</taxon>
        <taxon>Asbolus</taxon>
    </lineage>
</organism>